<organism evidence="2 3">
    <name type="scientific">Daphnia sinensis</name>
    <dbReference type="NCBI Taxonomy" id="1820382"/>
    <lineage>
        <taxon>Eukaryota</taxon>
        <taxon>Metazoa</taxon>
        <taxon>Ecdysozoa</taxon>
        <taxon>Arthropoda</taxon>
        <taxon>Crustacea</taxon>
        <taxon>Branchiopoda</taxon>
        <taxon>Diplostraca</taxon>
        <taxon>Cladocera</taxon>
        <taxon>Anomopoda</taxon>
        <taxon>Daphniidae</taxon>
        <taxon>Daphnia</taxon>
        <taxon>Daphnia similis group</taxon>
    </lineage>
</organism>
<dbReference type="AlphaFoldDB" id="A0AAD5PR86"/>
<dbReference type="EMBL" id="WJBH02000010">
    <property type="protein sequence ID" value="KAI9552240.1"/>
    <property type="molecule type" value="Genomic_DNA"/>
</dbReference>
<evidence type="ECO:0000313" key="3">
    <source>
        <dbReference type="Proteomes" id="UP000820818"/>
    </source>
</evidence>
<sequence length="79" mass="9050">MADERCFAQADAVINSSTREQDNQVEHSKNRGKGIKNVGVSTPCYPPYGAKEPVFFSLFKSNWSRQMRTHHMFYPPTVQ</sequence>
<keyword evidence="3" id="KW-1185">Reference proteome</keyword>
<name>A0AAD5PR86_9CRUS</name>
<gene>
    <name evidence="2" type="ORF">GHT06_022600</name>
</gene>
<proteinExistence type="predicted"/>
<accession>A0AAD5PR86</accession>
<reference evidence="2 3" key="1">
    <citation type="submission" date="2022-05" db="EMBL/GenBank/DDBJ databases">
        <title>A multi-omics perspective on studying reproductive biology in Daphnia sinensis.</title>
        <authorList>
            <person name="Jia J."/>
        </authorList>
    </citation>
    <scope>NUCLEOTIDE SEQUENCE [LARGE SCALE GENOMIC DNA]</scope>
    <source>
        <strain evidence="2 3">WSL</strain>
    </source>
</reference>
<evidence type="ECO:0000256" key="1">
    <source>
        <dbReference type="SAM" id="MobiDB-lite"/>
    </source>
</evidence>
<protein>
    <submittedName>
        <fullName evidence="2">Uncharacterized protein</fullName>
    </submittedName>
</protein>
<evidence type="ECO:0000313" key="2">
    <source>
        <dbReference type="EMBL" id="KAI9552240.1"/>
    </source>
</evidence>
<dbReference type="Proteomes" id="UP000820818">
    <property type="component" value="Linkage Group LG10"/>
</dbReference>
<feature type="region of interest" description="Disordered" evidence="1">
    <location>
        <begin position="12"/>
        <end position="36"/>
    </location>
</feature>
<feature type="compositionally biased region" description="Basic and acidic residues" evidence="1">
    <location>
        <begin position="19"/>
        <end position="29"/>
    </location>
</feature>
<comment type="caution">
    <text evidence="2">The sequence shown here is derived from an EMBL/GenBank/DDBJ whole genome shotgun (WGS) entry which is preliminary data.</text>
</comment>